<evidence type="ECO:0000256" key="6">
    <source>
        <dbReference type="ARBA" id="ARBA00023128"/>
    </source>
</evidence>
<dbReference type="PRINTS" id="PR00315">
    <property type="entry name" value="ELONGATNFCT"/>
</dbReference>
<dbReference type="GO" id="GO:0003924">
    <property type="term" value="F:GTPase activity"/>
    <property type="evidence" value="ECO:0007669"/>
    <property type="project" value="UniProtKB-UniRule"/>
</dbReference>
<protein>
    <recommendedName>
        <fullName evidence="8">Elongation factor G, mitochondrial</fullName>
        <shortName evidence="8">EF-Gmt</shortName>
    </recommendedName>
    <alternativeName>
        <fullName evidence="8">Elongation factor G 1, mitochondrial</fullName>
        <shortName evidence="8">mEF-G 1</shortName>
    </alternativeName>
    <alternativeName>
        <fullName evidence="8">Elongation factor G1</fullName>
    </alternativeName>
</protein>
<gene>
    <name evidence="8" type="primary">MEF1</name>
    <name evidence="11" type="ORF">CANARDRAFT_8507</name>
</gene>
<dbReference type="FunFam" id="3.40.50.300:FF:000558">
    <property type="entry name" value="Elongation factor G, mitochondrial"/>
    <property type="match status" value="1"/>
</dbReference>
<comment type="pathway">
    <text evidence="8">Protein biosynthesis; polypeptide chain elongation.</text>
</comment>
<dbReference type="PANTHER" id="PTHR43636:SF2">
    <property type="entry name" value="ELONGATION FACTOR G, MITOCHONDRIAL"/>
    <property type="match status" value="1"/>
</dbReference>
<dbReference type="InterPro" id="IPR009000">
    <property type="entry name" value="Transl_B-barrel_sf"/>
</dbReference>
<dbReference type="Gene3D" id="2.40.30.10">
    <property type="entry name" value="Translation factors"/>
    <property type="match status" value="1"/>
</dbReference>
<dbReference type="InterPro" id="IPR020568">
    <property type="entry name" value="Ribosomal_Su5_D2-typ_SF"/>
</dbReference>
<dbReference type="FunFam" id="2.40.30.10:FF:000022">
    <property type="entry name" value="Elongation factor G, mitochondrial"/>
    <property type="match status" value="1"/>
</dbReference>
<evidence type="ECO:0000256" key="2">
    <source>
        <dbReference type="ARBA" id="ARBA00022741"/>
    </source>
</evidence>
<evidence type="ECO:0000256" key="9">
    <source>
        <dbReference type="SAM" id="SignalP"/>
    </source>
</evidence>
<dbReference type="InterPro" id="IPR014721">
    <property type="entry name" value="Ribsml_uS5_D2-typ_fold_subgr"/>
</dbReference>
<dbReference type="InterPro" id="IPR027417">
    <property type="entry name" value="P-loop_NTPase"/>
</dbReference>
<dbReference type="GO" id="GO:0005739">
    <property type="term" value="C:mitochondrion"/>
    <property type="evidence" value="ECO:0007669"/>
    <property type="project" value="UniProtKB-SubCell"/>
</dbReference>
<dbReference type="HAMAP" id="MF_00054_B">
    <property type="entry name" value="EF_G_EF_2_B"/>
    <property type="match status" value="1"/>
</dbReference>
<feature type="signal peptide" evidence="9">
    <location>
        <begin position="1"/>
        <end position="17"/>
    </location>
</feature>
<proteinExistence type="inferred from homology"/>
<keyword evidence="5" id="KW-0809">Transit peptide</keyword>
<keyword evidence="2 8" id="KW-0547">Nucleotide-binding</keyword>
<dbReference type="SUPFAM" id="SSF52540">
    <property type="entry name" value="P-loop containing nucleoside triphosphate hydrolases"/>
    <property type="match status" value="1"/>
</dbReference>
<keyword evidence="4 8" id="KW-0648">Protein biosynthesis</keyword>
<evidence type="ECO:0000256" key="4">
    <source>
        <dbReference type="ARBA" id="ARBA00022917"/>
    </source>
</evidence>
<dbReference type="Pfam" id="PF14492">
    <property type="entry name" value="EFG_III"/>
    <property type="match status" value="1"/>
</dbReference>
<evidence type="ECO:0000313" key="12">
    <source>
        <dbReference type="Proteomes" id="UP000094801"/>
    </source>
</evidence>
<dbReference type="UniPathway" id="UPA00345"/>
<dbReference type="Gene3D" id="3.30.70.870">
    <property type="entry name" value="Elongation Factor G (Translational Gtpase), domain 3"/>
    <property type="match status" value="1"/>
</dbReference>
<dbReference type="SMART" id="SM00889">
    <property type="entry name" value="EFG_IV"/>
    <property type="match status" value="1"/>
</dbReference>
<dbReference type="GO" id="GO:0005525">
    <property type="term" value="F:GTP binding"/>
    <property type="evidence" value="ECO:0007669"/>
    <property type="project" value="UniProtKB-UniRule"/>
</dbReference>
<dbReference type="Proteomes" id="UP000094801">
    <property type="component" value="Unassembled WGS sequence"/>
</dbReference>
<dbReference type="CDD" id="cd01434">
    <property type="entry name" value="EFG_mtEFG1_IV"/>
    <property type="match status" value="1"/>
</dbReference>
<dbReference type="InterPro" id="IPR004161">
    <property type="entry name" value="EFTu-like_2"/>
</dbReference>
<dbReference type="Gene3D" id="3.40.50.300">
    <property type="entry name" value="P-loop containing nucleotide triphosphate hydrolases"/>
    <property type="match status" value="1"/>
</dbReference>
<keyword evidence="7 8" id="KW-0342">GTP-binding</keyword>
<dbReference type="CDD" id="cd04091">
    <property type="entry name" value="mtEFG1_II_like"/>
    <property type="match status" value="1"/>
</dbReference>
<dbReference type="SUPFAM" id="SSF54211">
    <property type="entry name" value="Ribosomal protein S5 domain 2-like"/>
    <property type="match status" value="1"/>
</dbReference>
<dbReference type="InterPro" id="IPR004540">
    <property type="entry name" value="Transl_elong_EFG/EF2"/>
</dbReference>
<dbReference type="STRING" id="983967.A0A1E4SYI8"/>
<dbReference type="Pfam" id="PF00679">
    <property type="entry name" value="EFG_C"/>
    <property type="match status" value="1"/>
</dbReference>
<dbReference type="SUPFAM" id="SSF54980">
    <property type="entry name" value="EF-G C-terminal domain-like"/>
    <property type="match status" value="2"/>
</dbReference>
<comment type="subcellular location">
    <subcellularLocation>
        <location evidence="8">Mitochondrion</location>
    </subcellularLocation>
</comment>
<reference evidence="12" key="1">
    <citation type="submission" date="2016-04" db="EMBL/GenBank/DDBJ databases">
        <title>Comparative genomics of biotechnologically important yeasts.</title>
        <authorList>
            <consortium name="DOE Joint Genome Institute"/>
            <person name="Riley R."/>
            <person name="Haridas S."/>
            <person name="Wolfe K.H."/>
            <person name="Lopes M.R."/>
            <person name="Hittinger C.T."/>
            <person name="Goker M."/>
            <person name="Salamov A."/>
            <person name="Wisecaver J."/>
            <person name="Long T.M."/>
            <person name="Aerts A.L."/>
            <person name="Barry K."/>
            <person name="Choi C."/>
            <person name="Clum A."/>
            <person name="Coughlan A.Y."/>
            <person name="Deshpande S."/>
            <person name="Douglass A.P."/>
            <person name="Hanson S.J."/>
            <person name="Klenk H.-P."/>
            <person name="Labutti K."/>
            <person name="Lapidus A."/>
            <person name="Lindquist E."/>
            <person name="Lipzen A."/>
            <person name="Meier-Kolthoff J.P."/>
            <person name="Ohm R.A."/>
            <person name="Otillar R.P."/>
            <person name="Pangilinan J."/>
            <person name="Peng Y."/>
            <person name="Rokas A."/>
            <person name="Rosa C.A."/>
            <person name="Scheuner C."/>
            <person name="Sibirny A.A."/>
            <person name="Slot J.C."/>
            <person name="Stielow J.B."/>
            <person name="Sun H."/>
            <person name="Kurtzman C.P."/>
            <person name="Blackwell M."/>
            <person name="Grigoriev I.V."/>
            <person name="Jeffries T.W."/>
        </authorList>
    </citation>
    <scope>NUCLEOTIDE SEQUENCE [LARGE SCALE GENOMIC DNA]</scope>
    <source>
        <strain evidence="12">NRRL YB-2248</strain>
    </source>
</reference>
<dbReference type="InterPro" id="IPR009022">
    <property type="entry name" value="EFG_III"/>
</dbReference>
<feature type="domain" description="Tr-type G" evidence="10">
    <location>
        <begin position="307"/>
        <end position="589"/>
    </location>
</feature>
<dbReference type="Gene3D" id="3.30.70.240">
    <property type="match status" value="1"/>
</dbReference>
<comment type="similarity">
    <text evidence="1">Belongs to the TRAFAC class translation factor GTPase superfamily. Classic translation factor GTPase family. EF-G/EF-2 subfamily.</text>
</comment>
<dbReference type="GO" id="GO:0070125">
    <property type="term" value="P:mitochondrial translational elongation"/>
    <property type="evidence" value="ECO:0007669"/>
    <property type="project" value="UniProtKB-UniRule"/>
</dbReference>
<dbReference type="InterPro" id="IPR046530">
    <property type="entry name" value="BIM1-like_dom"/>
</dbReference>
<keyword evidence="6 8" id="KW-0496">Mitochondrion</keyword>
<feature type="binding site" evidence="8">
    <location>
        <begin position="316"/>
        <end position="323"/>
    </location>
    <ligand>
        <name>GTP</name>
        <dbReference type="ChEBI" id="CHEBI:37565"/>
    </ligand>
</feature>
<dbReference type="EMBL" id="KV453856">
    <property type="protein sequence ID" value="ODV84522.1"/>
    <property type="molecule type" value="Genomic_DNA"/>
</dbReference>
<dbReference type="InterPro" id="IPR035647">
    <property type="entry name" value="EFG_III/V"/>
</dbReference>
<evidence type="ECO:0000256" key="3">
    <source>
        <dbReference type="ARBA" id="ARBA00022768"/>
    </source>
</evidence>
<keyword evidence="9" id="KW-0732">Signal</keyword>
<dbReference type="FunFam" id="3.30.70.870:FF:000001">
    <property type="entry name" value="Elongation factor G"/>
    <property type="match status" value="1"/>
</dbReference>
<dbReference type="InterPro" id="IPR005517">
    <property type="entry name" value="Transl_elong_EFG/EF2_IV"/>
</dbReference>
<dbReference type="AlphaFoldDB" id="A0A1E4SYI8"/>
<dbReference type="Pfam" id="PF03144">
    <property type="entry name" value="GTP_EFTU_D2"/>
    <property type="match status" value="1"/>
</dbReference>
<dbReference type="OrthoDB" id="198619at2759"/>
<dbReference type="Gene3D" id="3.30.230.10">
    <property type="match status" value="1"/>
</dbReference>
<dbReference type="PANTHER" id="PTHR43636">
    <property type="entry name" value="ELONGATION FACTOR G, MITOCHONDRIAL"/>
    <property type="match status" value="1"/>
</dbReference>
<evidence type="ECO:0000259" key="10">
    <source>
        <dbReference type="PROSITE" id="PS51722"/>
    </source>
</evidence>
<comment type="similarity">
    <text evidence="8">Belongs to the GTP-binding elongation factor family. EF-G/EF-2 subfamily.</text>
</comment>
<dbReference type="PROSITE" id="PS51722">
    <property type="entry name" value="G_TR_2"/>
    <property type="match status" value="1"/>
</dbReference>
<dbReference type="InterPro" id="IPR005225">
    <property type="entry name" value="Small_GTP-bd"/>
</dbReference>
<dbReference type="Pfam" id="PF20238">
    <property type="entry name" value="BIM1-like_dom"/>
    <property type="match status" value="1"/>
</dbReference>
<dbReference type="NCBIfam" id="TIGR00231">
    <property type="entry name" value="small_GTP"/>
    <property type="match status" value="1"/>
</dbReference>
<dbReference type="FunFam" id="3.30.70.240:FF:000015">
    <property type="entry name" value="Elongation factor G, mitochondrial"/>
    <property type="match status" value="1"/>
</dbReference>
<dbReference type="NCBIfam" id="TIGR00484">
    <property type="entry name" value="EF-G"/>
    <property type="match status" value="1"/>
</dbReference>
<dbReference type="SUPFAM" id="SSF50447">
    <property type="entry name" value="Translation proteins"/>
    <property type="match status" value="1"/>
</dbReference>
<dbReference type="InterPro" id="IPR047872">
    <property type="entry name" value="EFG_IV"/>
</dbReference>
<feature type="binding site" evidence="8">
    <location>
        <begin position="387"/>
        <end position="391"/>
    </location>
    <ligand>
        <name>GTP</name>
        <dbReference type="ChEBI" id="CHEBI:37565"/>
    </ligand>
</feature>
<dbReference type="InterPro" id="IPR041095">
    <property type="entry name" value="EFG_II"/>
</dbReference>
<dbReference type="CDD" id="cd21176">
    <property type="entry name" value="LPMO_auxiliary-like"/>
    <property type="match status" value="1"/>
</dbReference>
<dbReference type="GO" id="GO:0003746">
    <property type="term" value="F:translation elongation factor activity"/>
    <property type="evidence" value="ECO:0007669"/>
    <property type="project" value="UniProtKB-UniRule"/>
</dbReference>
<dbReference type="Pfam" id="PF03764">
    <property type="entry name" value="EFG_IV"/>
    <property type="match status" value="1"/>
</dbReference>
<dbReference type="SMART" id="SM00838">
    <property type="entry name" value="EFG_C"/>
    <property type="match status" value="1"/>
</dbReference>
<name>A0A1E4SYI8_9ASCO</name>
<evidence type="ECO:0000256" key="5">
    <source>
        <dbReference type="ARBA" id="ARBA00022946"/>
    </source>
</evidence>
<organism evidence="11 12">
    <name type="scientific">[Candida] arabinofermentans NRRL YB-2248</name>
    <dbReference type="NCBI Taxonomy" id="983967"/>
    <lineage>
        <taxon>Eukaryota</taxon>
        <taxon>Fungi</taxon>
        <taxon>Dikarya</taxon>
        <taxon>Ascomycota</taxon>
        <taxon>Saccharomycotina</taxon>
        <taxon>Pichiomycetes</taxon>
        <taxon>Pichiales</taxon>
        <taxon>Pichiaceae</taxon>
        <taxon>Ogataea</taxon>
        <taxon>Ogataea/Candida clade</taxon>
    </lineage>
</organism>
<dbReference type="Pfam" id="PF00009">
    <property type="entry name" value="GTP_EFTU"/>
    <property type="match status" value="1"/>
</dbReference>
<dbReference type="CDD" id="cd16262">
    <property type="entry name" value="EFG_III"/>
    <property type="match status" value="1"/>
</dbReference>
<keyword evidence="3 8" id="KW-0251">Elongation factor</keyword>
<feature type="binding site" evidence="8">
    <location>
        <begin position="441"/>
        <end position="444"/>
    </location>
    <ligand>
        <name>GTP</name>
        <dbReference type="ChEBI" id="CHEBI:37565"/>
    </ligand>
</feature>
<evidence type="ECO:0000256" key="7">
    <source>
        <dbReference type="ARBA" id="ARBA00023134"/>
    </source>
</evidence>
<dbReference type="InterPro" id="IPR000640">
    <property type="entry name" value="EFG_V-like"/>
</dbReference>
<feature type="chain" id="PRO_5009162963" description="Elongation factor G, mitochondrial" evidence="9">
    <location>
        <begin position="18"/>
        <end position="1015"/>
    </location>
</feature>
<evidence type="ECO:0000256" key="8">
    <source>
        <dbReference type="HAMAP-Rule" id="MF_03061"/>
    </source>
</evidence>
<dbReference type="NCBIfam" id="NF009381">
    <property type="entry name" value="PRK12740.1-5"/>
    <property type="match status" value="1"/>
</dbReference>
<accession>A0A1E4SYI8</accession>
<dbReference type="CDD" id="cd01886">
    <property type="entry name" value="EF-G"/>
    <property type="match status" value="1"/>
</dbReference>
<evidence type="ECO:0000313" key="11">
    <source>
        <dbReference type="EMBL" id="ODV84522.1"/>
    </source>
</evidence>
<dbReference type="InterPro" id="IPR000795">
    <property type="entry name" value="T_Tr_GTP-bd_dom"/>
</dbReference>
<evidence type="ECO:0000256" key="1">
    <source>
        <dbReference type="ARBA" id="ARBA00005870"/>
    </source>
</evidence>
<comment type="function">
    <text evidence="8">Mitochondrial GTPase that catalyzes the GTP-dependent ribosomal translocation step during translation elongation. During this step, the ribosome changes from the pre-translocational (PRE) to the post-translocational (POST) state as the newly formed A-site-bound peptidyl-tRNA and P-site-bound deacylated tRNA move to the P and E sites, respectively. Catalyzes the coordinated movement of the two tRNA molecules, the mRNA and conformational changes in the ribosome.</text>
</comment>
<sequence length="1015" mass="111634">MRYSLIWALVPTIQAFAAPFAEPAAFAEAFALQHGSEYANTMGEIAILYPSDREWSENSETVAPCGSYSSIGNRSEFPLDDGFVALVAKSNKAWSISLKISYDENPTKNSDFDEWASGNVSNSIDIGHTCFYMPDQPSSINAGDYATIQLEYMALEDDSNETHYACADIVFVEESVFKVSEYALSCFNATDNDYYSYSDYGDESSTEAVETTTVTASASTSSTSTSSTSTSTSSGAAVAATVLKAASTGLGLKNLVRGVTTSIKKPIIISNNRSFHTSPIVKTYEEEKVILDELSGSLTDDDISRLGRVRNIGISAHIDSGKTTFTERVLYYTGRIKAIHDVRGRDGVGAKMDHMDLEREKGITIQSAATYCSWDKDNQPFHFNLIDTPGHIDFTIEVERALRVLDGAVLVVCAVSGVQSQTVTVDRQMKRYNVPRITFVNKMDRMGANPWKAIEQINTKLKMAAAAIQVPIGAEKDLSGVINIIDRQSIYFEGSQGEKLRIEKEIPSDLVDLVEEKRALLIEMLADVDDEIAECFLEEIEPTIEQIKGAIRRATIARKFTPVLMGSALANRGIQPVLDSVVDYLPNPSEILNTALNVGKEEAPVNLIPAASEPSVALAFKLEEGKYGQLTYLRVYQGKLKKGSMITHVKSGKKIKIARLVRMHSNDMEDTDEICAGEICATFGIDCASGDTFTDGSVDYSMTSMFVPDAVVSLSIAPQTKDAANFSKAVNRFQKEDPTFRVHYDADSKETIISGMGELHLEIYVERMKREYNVECTVGRPRVSYRESINGRSAFDYTHKKQSGGAGQFAKVMGYLESTELAEEGEIAVIPGEDIKFRNHFQTKVVGGKISEKFLMACQKGFEDSCEKGPLTGSRVLGVHMVVDDGATHVVDSSEMAFKTATQYAFKQAFMKSNPVILEPIMNVVITAPMEFQGNIISLVNKLMGIINDTENNADDFTMTCDCSLNNLFGIASSLRAVTQGKGEFTMEFKEYQPCPPQLQKQLIDDYQKKSKEKA</sequence>
<keyword evidence="12" id="KW-1185">Reference proteome</keyword>